<dbReference type="Proteomes" id="UP000515135">
    <property type="component" value="Unplaced"/>
</dbReference>
<gene>
    <name evidence="3" type="primary">LOC109480257</name>
</gene>
<feature type="compositionally biased region" description="Basic and acidic residues" evidence="1">
    <location>
        <begin position="1"/>
        <end position="28"/>
    </location>
</feature>
<feature type="region of interest" description="Disordered" evidence="1">
    <location>
        <begin position="1"/>
        <end position="37"/>
    </location>
</feature>
<dbReference type="RefSeq" id="XP_019637966.1">
    <property type="nucleotide sequence ID" value="XM_019782407.1"/>
</dbReference>
<dbReference type="AlphaFoldDB" id="A0A6P5A893"/>
<feature type="compositionally biased region" description="Polar residues" evidence="1">
    <location>
        <begin position="109"/>
        <end position="119"/>
    </location>
</feature>
<feature type="compositionally biased region" description="Basic and acidic residues" evidence="1">
    <location>
        <begin position="97"/>
        <end position="108"/>
    </location>
</feature>
<feature type="region of interest" description="Disordered" evidence="1">
    <location>
        <begin position="91"/>
        <end position="120"/>
    </location>
</feature>
<accession>A0A6P5A893</accession>
<dbReference type="GeneID" id="109480257"/>
<evidence type="ECO:0000256" key="1">
    <source>
        <dbReference type="SAM" id="MobiDB-lite"/>
    </source>
</evidence>
<sequence length="190" mass="22552">MQQNKEHSKDFCKKRSEQLLDPIRKRVESPPTYDEYDSSQLRIELDHARQRYEELARGPEKGAVLQEMTQNCEQLEAGFKRLEEHHKKLMREKQKRRQAELRAGERESQLQQLRSQAQDMPQAHLEILQKMEEEHRKMMEEIALEQLDMAGINSKGQQRVKVRAKVASHAQFESQSFQRSGQRSQKLEEK</sequence>
<dbReference type="KEGG" id="bbel:109480257"/>
<evidence type="ECO:0000313" key="3">
    <source>
        <dbReference type="RefSeq" id="XP_019637966.1"/>
    </source>
</evidence>
<feature type="compositionally biased region" description="Low complexity" evidence="1">
    <location>
        <begin position="171"/>
        <end position="184"/>
    </location>
</feature>
<organism evidence="2 3">
    <name type="scientific">Branchiostoma belcheri</name>
    <name type="common">Amphioxus</name>
    <dbReference type="NCBI Taxonomy" id="7741"/>
    <lineage>
        <taxon>Eukaryota</taxon>
        <taxon>Metazoa</taxon>
        <taxon>Chordata</taxon>
        <taxon>Cephalochordata</taxon>
        <taxon>Leptocardii</taxon>
        <taxon>Amphioxiformes</taxon>
        <taxon>Branchiostomatidae</taxon>
        <taxon>Branchiostoma</taxon>
    </lineage>
</organism>
<proteinExistence type="predicted"/>
<name>A0A6P5A893_BRABE</name>
<protein>
    <submittedName>
        <fullName evidence="3">Actin cytoskeleton-regulatory complex protein pan-1-like</fullName>
    </submittedName>
</protein>
<keyword evidence="2" id="KW-1185">Reference proteome</keyword>
<evidence type="ECO:0000313" key="2">
    <source>
        <dbReference type="Proteomes" id="UP000515135"/>
    </source>
</evidence>
<feature type="region of interest" description="Disordered" evidence="1">
    <location>
        <begin position="166"/>
        <end position="190"/>
    </location>
</feature>
<reference evidence="3" key="1">
    <citation type="submission" date="2025-08" db="UniProtKB">
        <authorList>
            <consortium name="RefSeq"/>
        </authorList>
    </citation>
    <scope>IDENTIFICATION</scope>
    <source>
        <tissue evidence="3">Gonad</tissue>
    </source>
</reference>